<feature type="transmembrane region" description="Helical" evidence="5">
    <location>
        <begin position="15"/>
        <end position="34"/>
    </location>
</feature>
<reference evidence="6 7" key="1">
    <citation type="submission" date="2019-08" db="EMBL/GenBank/DDBJ databases">
        <title>Bradyrhizobium hipponensis sp. nov., a rhizobium isolated from a Lupinus angustifolius root nodule in Tunisia.</title>
        <authorList>
            <person name="Off K."/>
            <person name="Rejili M."/>
            <person name="Mars M."/>
            <person name="Brachmann A."/>
            <person name="Marin M."/>
        </authorList>
    </citation>
    <scope>NUCLEOTIDE SEQUENCE [LARGE SCALE GENOMIC DNA]</scope>
    <source>
        <strain evidence="6 7">CTAW71</strain>
    </source>
</reference>
<dbReference type="EMBL" id="VSSS01000006">
    <property type="protein sequence ID" value="TYL99637.1"/>
    <property type="molecule type" value="Genomic_DNA"/>
</dbReference>
<comment type="caution">
    <text evidence="6">The sequence shown here is derived from an EMBL/GenBank/DDBJ whole genome shotgun (WGS) entry which is preliminary data.</text>
</comment>
<feature type="transmembrane region" description="Helical" evidence="5">
    <location>
        <begin position="54"/>
        <end position="83"/>
    </location>
</feature>
<name>A0A5D3KV55_9BRAD</name>
<dbReference type="AlphaFoldDB" id="A0A5D3KV55"/>
<evidence type="ECO:0000313" key="7">
    <source>
        <dbReference type="Proteomes" id="UP000324758"/>
    </source>
</evidence>
<comment type="subcellular location">
    <subcellularLocation>
        <location evidence="1">Membrane</location>
        <topology evidence="1">Multi-pass membrane protein</topology>
    </subcellularLocation>
</comment>
<evidence type="ECO:0000313" key="6">
    <source>
        <dbReference type="EMBL" id="TYL99637.1"/>
    </source>
</evidence>
<organism evidence="6 7">
    <name type="scientific">Bradyrhizobium rifense</name>
    <dbReference type="NCBI Taxonomy" id="515499"/>
    <lineage>
        <taxon>Bacteria</taxon>
        <taxon>Pseudomonadati</taxon>
        <taxon>Pseudomonadota</taxon>
        <taxon>Alphaproteobacteria</taxon>
        <taxon>Hyphomicrobiales</taxon>
        <taxon>Nitrobacteraceae</taxon>
        <taxon>Bradyrhizobium</taxon>
    </lineage>
</organism>
<dbReference type="OrthoDB" id="3576439at2"/>
<evidence type="ECO:0000256" key="1">
    <source>
        <dbReference type="ARBA" id="ARBA00004141"/>
    </source>
</evidence>
<dbReference type="GO" id="GO:0016020">
    <property type="term" value="C:membrane"/>
    <property type="evidence" value="ECO:0007669"/>
    <property type="project" value="UniProtKB-SubCell"/>
</dbReference>
<dbReference type="Proteomes" id="UP000324758">
    <property type="component" value="Unassembled WGS sequence"/>
</dbReference>
<accession>A0A5D3KV55</accession>
<evidence type="ECO:0000256" key="2">
    <source>
        <dbReference type="ARBA" id="ARBA00022692"/>
    </source>
</evidence>
<feature type="transmembrane region" description="Helical" evidence="5">
    <location>
        <begin position="95"/>
        <end position="118"/>
    </location>
</feature>
<sequence>MSVTSIQTARPSRRIGAWSLQGVLAAAFLAAGVAKLTGVPFMVDLFAQIGVGQWFRFVTGAVEVAGAVALLVPGLASVAGLLLGTTMIGATTAHLFVLHTSPVPAIVLGLLNAAVVYLRRDELTDLIERVKG</sequence>
<keyword evidence="4 5" id="KW-0472">Membrane</keyword>
<evidence type="ECO:0000256" key="3">
    <source>
        <dbReference type="ARBA" id="ARBA00022989"/>
    </source>
</evidence>
<keyword evidence="7" id="KW-1185">Reference proteome</keyword>
<evidence type="ECO:0000256" key="4">
    <source>
        <dbReference type="ARBA" id="ARBA00023136"/>
    </source>
</evidence>
<proteinExistence type="predicted"/>
<dbReference type="RefSeq" id="WP_148770556.1">
    <property type="nucleotide sequence ID" value="NZ_VSSS01000006.1"/>
</dbReference>
<evidence type="ECO:0000256" key="5">
    <source>
        <dbReference type="SAM" id="Phobius"/>
    </source>
</evidence>
<keyword evidence="2 5" id="KW-0812">Transmembrane</keyword>
<gene>
    <name evidence="6" type="ORF">FXB40_02020</name>
</gene>
<dbReference type="InterPro" id="IPR032808">
    <property type="entry name" value="DoxX"/>
</dbReference>
<dbReference type="Pfam" id="PF13564">
    <property type="entry name" value="DoxX_2"/>
    <property type="match status" value="1"/>
</dbReference>
<keyword evidence="3 5" id="KW-1133">Transmembrane helix</keyword>
<protein>
    <submittedName>
        <fullName evidence="6">DoxX family protein</fullName>
    </submittedName>
</protein>